<keyword evidence="7" id="KW-0862">Zinc</keyword>
<evidence type="ECO:0000313" key="18">
    <source>
        <dbReference type="EMBL" id="CRK96931.1"/>
    </source>
</evidence>
<dbReference type="InterPro" id="IPR036860">
    <property type="entry name" value="SH2_dom_sf"/>
</dbReference>
<keyword evidence="19" id="KW-1185">Reference proteome</keyword>
<dbReference type="GO" id="GO:0048468">
    <property type="term" value="P:cell development"/>
    <property type="evidence" value="ECO:0007669"/>
    <property type="project" value="UniProtKB-ARBA"/>
</dbReference>
<dbReference type="InterPro" id="IPR001849">
    <property type="entry name" value="PH_domain"/>
</dbReference>
<dbReference type="InterPro" id="IPR011993">
    <property type="entry name" value="PH-like_dom_sf"/>
</dbReference>
<dbReference type="Pfam" id="PF00130">
    <property type="entry name" value="C1_1"/>
    <property type="match status" value="1"/>
</dbReference>
<dbReference type="Pfam" id="PF00621">
    <property type="entry name" value="RhoGEF"/>
    <property type="match status" value="1"/>
</dbReference>
<dbReference type="InterPro" id="IPR000980">
    <property type="entry name" value="SH2"/>
</dbReference>
<dbReference type="InterPro" id="IPR001452">
    <property type="entry name" value="SH3_domain"/>
</dbReference>
<dbReference type="CDD" id="cd21201">
    <property type="entry name" value="CH_VAV"/>
    <property type="match status" value="1"/>
</dbReference>
<dbReference type="InterPro" id="IPR035031">
    <property type="entry name" value="Vav_SH2_invertebrate"/>
</dbReference>
<dbReference type="PROSITE" id="PS50002">
    <property type="entry name" value="SH3"/>
    <property type="match status" value="1"/>
</dbReference>
<dbReference type="SMART" id="SM00233">
    <property type="entry name" value="PH"/>
    <property type="match status" value="1"/>
</dbReference>
<evidence type="ECO:0000256" key="11">
    <source>
        <dbReference type="SAM" id="MobiDB-lite"/>
    </source>
</evidence>
<evidence type="ECO:0000256" key="3">
    <source>
        <dbReference type="ARBA" id="ARBA00022658"/>
    </source>
</evidence>
<dbReference type="PROSITE" id="PS00479">
    <property type="entry name" value="ZF_DAG_PE_1"/>
    <property type="match status" value="1"/>
</dbReference>
<dbReference type="PROSITE" id="PS50010">
    <property type="entry name" value="DH_2"/>
    <property type="match status" value="1"/>
</dbReference>
<dbReference type="GO" id="GO:0008270">
    <property type="term" value="F:zinc ion binding"/>
    <property type="evidence" value="ECO:0007669"/>
    <property type="project" value="UniProtKB-KW"/>
</dbReference>
<evidence type="ECO:0000256" key="9">
    <source>
        <dbReference type="PROSITE-ProRule" id="PRU00191"/>
    </source>
</evidence>
<dbReference type="SMART" id="SM00109">
    <property type="entry name" value="C1"/>
    <property type="match status" value="1"/>
</dbReference>
<dbReference type="InterPro" id="IPR055251">
    <property type="entry name" value="SOS1_NGEF_PH"/>
</dbReference>
<dbReference type="InterPro" id="IPR035899">
    <property type="entry name" value="DBL_dom_sf"/>
</dbReference>
<dbReference type="CDD" id="cd20810">
    <property type="entry name" value="C1_VAV"/>
    <property type="match status" value="1"/>
</dbReference>
<dbReference type="CDD" id="cd00174">
    <property type="entry name" value="SH3"/>
    <property type="match status" value="1"/>
</dbReference>
<evidence type="ECO:0000256" key="8">
    <source>
        <dbReference type="ARBA" id="ARBA00022999"/>
    </source>
</evidence>
<dbReference type="GO" id="GO:0009653">
    <property type="term" value="P:anatomical structure morphogenesis"/>
    <property type="evidence" value="ECO:0007669"/>
    <property type="project" value="UniProtKB-ARBA"/>
</dbReference>
<dbReference type="STRING" id="568069.A0A1J1I9P6"/>
<dbReference type="SUPFAM" id="SSF55550">
    <property type="entry name" value="SH2 domain"/>
    <property type="match status" value="1"/>
</dbReference>
<keyword evidence="2" id="KW-0597">Phosphoprotein</keyword>
<dbReference type="Pfam" id="PF00307">
    <property type="entry name" value="CH"/>
    <property type="match status" value="1"/>
</dbReference>
<evidence type="ECO:0000256" key="1">
    <source>
        <dbReference type="ARBA" id="ARBA00022443"/>
    </source>
</evidence>
<keyword evidence="4" id="KW-0479">Metal-binding</keyword>
<dbReference type="SUPFAM" id="SSF50044">
    <property type="entry name" value="SH3-domain"/>
    <property type="match status" value="1"/>
</dbReference>
<evidence type="ECO:0000259" key="14">
    <source>
        <dbReference type="PROSITE" id="PS50003"/>
    </source>
</evidence>
<evidence type="ECO:0000259" key="12">
    <source>
        <dbReference type="PROSITE" id="PS50001"/>
    </source>
</evidence>
<dbReference type="PANTHER" id="PTHR45818:SF3">
    <property type="entry name" value="PROTEIN VAV"/>
    <property type="match status" value="1"/>
</dbReference>
<dbReference type="PROSITE" id="PS50001">
    <property type="entry name" value="SH2"/>
    <property type="match status" value="1"/>
</dbReference>
<dbReference type="SUPFAM" id="SSF47576">
    <property type="entry name" value="Calponin-homology domain, CH-domain"/>
    <property type="match status" value="1"/>
</dbReference>
<feature type="domain" description="SH3" evidence="13">
    <location>
        <begin position="793"/>
        <end position="854"/>
    </location>
</feature>
<dbReference type="InterPro" id="IPR000219">
    <property type="entry name" value="DH_dom"/>
</dbReference>
<dbReference type="PROSITE" id="PS50021">
    <property type="entry name" value="CH"/>
    <property type="match status" value="1"/>
</dbReference>
<proteinExistence type="predicted"/>
<dbReference type="GO" id="GO:0016477">
    <property type="term" value="P:cell migration"/>
    <property type="evidence" value="ECO:0007669"/>
    <property type="project" value="TreeGrafter"/>
</dbReference>
<dbReference type="GO" id="GO:0005085">
    <property type="term" value="F:guanyl-nucleotide exchange factor activity"/>
    <property type="evidence" value="ECO:0007669"/>
    <property type="project" value="UniProtKB-KW"/>
</dbReference>
<dbReference type="OrthoDB" id="5340910at2759"/>
<dbReference type="EMBL" id="CVRI01000045">
    <property type="protein sequence ID" value="CRK96931.1"/>
    <property type="molecule type" value="Genomic_DNA"/>
</dbReference>
<dbReference type="PROSITE" id="PS50081">
    <property type="entry name" value="ZF_DAG_PE_2"/>
    <property type="match status" value="1"/>
</dbReference>
<dbReference type="SUPFAM" id="SSF48065">
    <property type="entry name" value="DBL homology domain (DH-domain)"/>
    <property type="match status" value="1"/>
</dbReference>
<dbReference type="Gene3D" id="1.20.900.10">
    <property type="entry name" value="Dbl homology (DH) domain"/>
    <property type="match status" value="1"/>
</dbReference>
<dbReference type="SMART" id="SM00033">
    <property type="entry name" value="CH"/>
    <property type="match status" value="1"/>
</dbReference>
<feature type="domain" description="PH" evidence="14">
    <location>
        <begin position="503"/>
        <end position="612"/>
    </location>
</feature>
<keyword evidence="5" id="KW-0677">Repeat</keyword>
<evidence type="ECO:0000313" key="19">
    <source>
        <dbReference type="Proteomes" id="UP000183832"/>
    </source>
</evidence>
<dbReference type="GO" id="GO:0005737">
    <property type="term" value="C:cytoplasm"/>
    <property type="evidence" value="ECO:0007669"/>
    <property type="project" value="TreeGrafter"/>
</dbReference>
<evidence type="ECO:0000259" key="16">
    <source>
        <dbReference type="PROSITE" id="PS50021"/>
    </source>
</evidence>
<dbReference type="Proteomes" id="UP000183832">
    <property type="component" value="Unassembled WGS sequence"/>
</dbReference>
<evidence type="ECO:0000256" key="6">
    <source>
        <dbReference type="ARBA" id="ARBA00022771"/>
    </source>
</evidence>
<feature type="domain" description="Calponin-homology (CH)" evidence="16">
    <location>
        <begin position="5"/>
        <end position="123"/>
    </location>
</feature>
<dbReference type="PROSITE" id="PS50003">
    <property type="entry name" value="PH_DOMAIN"/>
    <property type="match status" value="1"/>
</dbReference>
<name>A0A1J1I9P6_9DIPT</name>
<dbReference type="CDD" id="cd00160">
    <property type="entry name" value="RhoGEF"/>
    <property type="match status" value="1"/>
</dbReference>
<dbReference type="InterPro" id="IPR036028">
    <property type="entry name" value="SH3-like_dom_sf"/>
</dbReference>
<dbReference type="CDD" id="cd09940">
    <property type="entry name" value="SH2_Vav_family"/>
    <property type="match status" value="1"/>
</dbReference>
<evidence type="ECO:0000256" key="10">
    <source>
        <dbReference type="PROSITE-ProRule" id="PRU00192"/>
    </source>
</evidence>
<dbReference type="SMART" id="SM00325">
    <property type="entry name" value="RhoGEF"/>
    <property type="match status" value="1"/>
</dbReference>
<dbReference type="Pfam" id="PF00018">
    <property type="entry name" value="SH3_1"/>
    <property type="match status" value="1"/>
</dbReference>
<evidence type="ECO:0000256" key="5">
    <source>
        <dbReference type="ARBA" id="ARBA00022737"/>
    </source>
</evidence>
<sequence>MALPDDLWRECAAWLTRCKIIPADHRANWTNSEIKILALTLRDGVLLCNLIHFLDPSMEPIEFNRRPRDAQFLCLQNIRLFLDCCRSNFQIRESDLFEAQMLYDLTHFHRVLITLSKLSQCRKAQINHPSIVGFSAQMMPAERSISEEDIYKDLHTTAATNNNGETENETPKSSEDDENNSEESSSNDINLVDSSNNQLIKWTAEDLVAIDDSEEKIYEDLCYVTISSTFPSEVFINTLLSNLASQSDNAAFRCDDEDNTKEEEVYQDLCAIESSIARTREQSSITASLEQRDFVIRELVETEANYLDVLNALKYKFMQPMEKLLKDDIKTMFPRIKELVDIHKSFLEKLREATKSHSKTKLSSVFIEFREKFLIYGDYCSKMTEATDTLRDVCKRSVAVEQLVAQCQKDHSCGRVQLRDILSVPMQRILKYHLLLDKLVHETSPTHDDYRGLERAKEAMVDVAQYINEVKRDCEQLNVIKKVRESIIDLNLPNGNELSQYGRLLLDGDLNIKAHEDQKHKHRYAFIFEKIMILVKNSNTRIGEGQYTFREAHNLADYVIEMGHSRKTLGRDARFKYQLLLARKSKEAAFTLYMKTDVEREKWRKAINDAIEMIDPPACKSTDHKFAMITFEKPTACRHCSKFLKGLIHQGYKCRVCEICVHKGCISSTGRCRQIQPPPVCDRYLSEFNWFVGTMDRENATAKLENRRVGTYLLRCRPQGASDSKETLYALSLKTDNSVKHMKIYQKVEDGQTHYFLSTRRYFRTIVELVSFYERNDLGENFAGLNQSLQWTFYERTATALYDFTPREPNQLPLKKGCLIYIISKEGDSRGWLKGRSMDRIGFFPKTFVQENSSNDEL</sequence>
<feature type="domain" description="Phorbol-ester/DAG-type" evidence="17">
    <location>
        <begin position="623"/>
        <end position="672"/>
    </location>
</feature>
<evidence type="ECO:0000256" key="4">
    <source>
        <dbReference type="ARBA" id="ARBA00022723"/>
    </source>
</evidence>
<protein>
    <submittedName>
        <fullName evidence="18">CLUMA_CG010338, isoform A</fullName>
    </submittedName>
</protein>
<dbReference type="Gene3D" id="3.30.60.20">
    <property type="match status" value="1"/>
</dbReference>
<keyword evidence="6" id="KW-0863">Zinc-finger</keyword>
<dbReference type="PANTHER" id="PTHR45818">
    <property type="entry name" value="PROTEIN VAV"/>
    <property type="match status" value="1"/>
</dbReference>
<dbReference type="Pfam" id="PF22697">
    <property type="entry name" value="SOS1_NGEF_PH"/>
    <property type="match status" value="1"/>
</dbReference>
<accession>A0A1J1I9P6</accession>
<dbReference type="Gene3D" id="2.30.29.30">
    <property type="entry name" value="Pleckstrin-homology domain (PH domain)/Phosphotyrosine-binding domain (PTB)"/>
    <property type="match status" value="1"/>
</dbReference>
<keyword evidence="3" id="KW-0344">Guanine-nucleotide releasing factor</keyword>
<dbReference type="Gene3D" id="1.10.418.10">
    <property type="entry name" value="Calponin-like domain"/>
    <property type="match status" value="1"/>
</dbReference>
<keyword evidence="8 9" id="KW-0727">SH2 domain</keyword>
<dbReference type="SMART" id="SM00252">
    <property type="entry name" value="SH2"/>
    <property type="match status" value="1"/>
</dbReference>
<evidence type="ECO:0000259" key="13">
    <source>
        <dbReference type="PROSITE" id="PS50002"/>
    </source>
</evidence>
<reference evidence="18 19" key="1">
    <citation type="submission" date="2015-04" db="EMBL/GenBank/DDBJ databases">
        <authorList>
            <person name="Syromyatnikov M.Y."/>
            <person name="Popov V.N."/>
        </authorList>
    </citation>
    <scope>NUCLEOTIDE SEQUENCE [LARGE SCALE GENOMIC DNA]</scope>
</reference>
<feature type="domain" description="SH2" evidence="12">
    <location>
        <begin position="690"/>
        <end position="789"/>
    </location>
</feature>
<evidence type="ECO:0000256" key="7">
    <source>
        <dbReference type="ARBA" id="ARBA00022833"/>
    </source>
</evidence>
<dbReference type="InterPro" id="IPR002219">
    <property type="entry name" value="PKC_DAG/PE"/>
</dbReference>
<gene>
    <name evidence="18" type="primary">putative Protein vav</name>
    <name evidence="18" type="ORF">CLUMA_CG010338</name>
</gene>
<dbReference type="CDD" id="cd01223">
    <property type="entry name" value="PH_Vav"/>
    <property type="match status" value="1"/>
</dbReference>
<dbReference type="InterPro" id="IPR036872">
    <property type="entry name" value="CH_dom_sf"/>
</dbReference>
<keyword evidence="1 10" id="KW-0728">SH3 domain</keyword>
<feature type="region of interest" description="Disordered" evidence="11">
    <location>
        <begin position="157"/>
        <end position="191"/>
    </location>
</feature>
<dbReference type="SMART" id="SM00326">
    <property type="entry name" value="SH3"/>
    <property type="match status" value="1"/>
</dbReference>
<dbReference type="Pfam" id="PF00017">
    <property type="entry name" value="SH2"/>
    <property type="match status" value="1"/>
</dbReference>
<dbReference type="AlphaFoldDB" id="A0A1J1I9P6"/>
<evidence type="ECO:0000259" key="15">
    <source>
        <dbReference type="PROSITE" id="PS50010"/>
    </source>
</evidence>
<evidence type="ECO:0000256" key="2">
    <source>
        <dbReference type="ARBA" id="ARBA00022553"/>
    </source>
</evidence>
<dbReference type="SUPFAM" id="SSF50729">
    <property type="entry name" value="PH domain-like"/>
    <property type="match status" value="1"/>
</dbReference>
<evidence type="ECO:0000259" key="17">
    <source>
        <dbReference type="PROSITE" id="PS50081"/>
    </source>
</evidence>
<feature type="domain" description="DH" evidence="15">
    <location>
        <begin position="291"/>
        <end position="470"/>
    </location>
</feature>
<dbReference type="InterPro" id="IPR001715">
    <property type="entry name" value="CH_dom"/>
</dbReference>
<dbReference type="InterPro" id="IPR037832">
    <property type="entry name" value="PH_Vav"/>
</dbReference>
<dbReference type="Gene3D" id="2.30.30.40">
    <property type="entry name" value="SH3 Domains"/>
    <property type="match status" value="1"/>
</dbReference>
<dbReference type="Gene3D" id="3.30.505.10">
    <property type="entry name" value="SH2 domain"/>
    <property type="match status" value="1"/>
</dbReference>
<organism evidence="18 19">
    <name type="scientific">Clunio marinus</name>
    <dbReference type="NCBI Taxonomy" id="568069"/>
    <lineage>
        <taxon>Eukaryota</taxon>
        <taxon>Metazoa</taxon>
        <taxon>Ecdysozoa</taxon>
        <taxon>Arthropoda</taxon>
        <taxon>Hexapoda</taxon>
        <taxon>Insecta</taxon>
        <taxon>Pterygota</taxon>
        <taxon>Neoptera</taxon>
        <taxon>Endopterygota</taxon>
        <taxon>Diptera</taxon>
        <taxon>Nematocera</taxon>
        <taxon>Chironomoidea</taxon>
        <taxon>Chironomidae</taxon>
        <taxon>Clunio</taxon>
    </lineage>
</organism>